<name>A0ABU0DTN2_9BACI</name>
<keyword evidence="2" id="KW-1185">Reference proteome</keyword>
<evidence type="ECO:0000313" key="2">
    <source>
        <dbReference type="Proteomes" id="UP001236723"/>
    </source>
</evidence>
<dbReference type="EMBL" id="JAUSUP010000004">
    <property type="protein sequence ID" value="MDQ0351827.1"/>
    <property type="molecule type" value="Genomic_DNA"/>
</dbReference>
<dbReference type="Proteomes" id="UP001236723">
    <property type="component" value="Unassembled WGS sequence"/>
</dbReference>
<gene>
    <name evidence="1" type="ORF">J2R98_001659</name>
</gene>
<comment type="caution">
    <text evidence="1">The sequence shown here is derived from an EMBL/GenBank/DDBJ whole genome shotgun (WGS) entry which is preliminary data.</text>
</comment>
<evidence type="ECO:0000313" key="1">
    <source>
        <dbReference type="EMBL" id="MDQ0351827.1"/>
    </source>
</evidence>
<protein>
    <recommendedName>
        <fullName evidence="3">DUF4358 domain-containing protein</fullName>
    </recommendedName>
</protein>
<evidence type="ECO:0008006" key="3">
    <source>
        <dbReference type="Google" id="ProtNLM"/>
    </source>
</evidence>
<reference evidence="1 2" key="1">
    <citation type="submission" date="2023-07" db="EMBL/GenBank/DDBJ databases">
        <title>Genomic Encyclopedia of Type Strains, Phase IV (KMG-IV): sequencing the most valuable type-strain genomes for metagenomic binning, comparative biology and taxonomic classification.</title>
        <authorList>
            <person name="Goeker M."/>
        </authorList>
    </citation>
    <scope>NUCLEOTIDE SEQUENCE [LARGE SCALE GENOMIC DNA]</scope>
    <source>
        <strain evidence="1 2">DSM 15448</strain>
    </source>
</reference>
<accession>A0ABU0DTN2</accession>
<sequence length="141" mass="16176">MGCFSIFKFILLILLLLIGSGCAPESKEETDFFNYFLERNRPVVSTQYNVFIYIEDFEEYIENKFSNTIISEEEYLNKVENKLESNKINSIGILSEEYISKFDGSPKGLKTPTFIVVGGVNDTILFSSDIREIKKIVSENN</sequence>
<proteinExistence type="predicted"/>
<organism evidence="1 2">
    <name type="scientific">Alkalibacillus filiformis</name>
    <dbReference type="NCBI Taxonomy" id="200990"/>
    <lineage>
        <taxon>Bacteria</taxon>
        <taxon>Bacillati</taxon>
        <taxon>Bacillota</taxon>
        <taxon>Bacilli</taxon>
        <taxon>Bacillales</taxon>
        <taxon>Bacillaceae</taxon>
        <taxon>Alkalibacillus</taxon>
    </lineage>
</organism>